<feature type="transmembrane region" description="Helical" evidence="8">
    <location>
        <begin position="77"/>
        <end position="97"/>
    </location>
</feature>
<keyword evidence="5 8" id="KW-0812">Transmembrane</keyword>
<dbReference type="InterPro" id="IPR037294">
    <property type="entry name" value="ABC_BtuC-like"/>
</dbReference>
<evidence type="ECO:0000256" key="6">
    <source>
        <dbReference type="ARBA" id="ARBA00022989"/>
    </source>
</evidence>
<accession>A0ABQ4QWC3</accession>
<dbReference type="InterPro" id="IPR000522">
    <property type="entry name" value="ABC_transptr_permease_BtuC"/>
</dbReference>
<evidence type="ECO:0000256" key="5">
    <source>
        <dbReference type="ARBA" id="ARBA00022692"/>
    </source>
</evidence>
<organism evidence="9 10">
    <name type="scientific">Methylobacterium crusticola</name>
    <dbReference type="NCBI Taxonomy" id="1697972"/>
    <lineage>
        <taxon>Bacteria</taxon>
        <taxon>Pseudomonadati</taxon>
        <taxon>Pseudomonadota</taxon>
        <taxon>Alphaproteobacteria</taxon>
        <taxon>Hyphomicrobiales</taxon>
        <taxon>Methylobacteriaceae</taxon>
        <taxon>Methylobacterium</taxon>
    </lineage>
</organism>
<name>A0ABQ4QWC3_9HYPH</name>
<evidence type="ECO:0000313" key="10">
    <source>
        <dbReference type="Proteomes" id="UP001055167"/>
    </source>
</evidence>
<dbReference type="PANTHER" id="PTHR30472">
    <property type="entry name" value="FERRIC ENTEROBACTIN TRANSPORT SYSTEM PERMEASE PROTEIN"/>
    <property type="match status" value="1"/>
</dbReference>
<keyword evidence="6 8" id="KW-1133">Transmembrane helix</keyword>
<evidence type="ECO:0000256" key="2">
    <source>
        <dbReference type="ARBA" id="ARBA00007935"/>
    </source>
</evidence>
<proteinExistence type="inferred from homology"/>
<dbReference type="EMBL" id="BPQH01000005">
    <property type="protein sequence ID" value="GJD49175.1"/>
    <property type="molecule type" value="Genomic_DNA"/>
</dbReference>
<sequence>MSEGPGLAGAALRRPNAFLVLAGLAGLAAAAALVSVGTGAVPIPPARILDLLRRGAADPDLARDAGIILGIRLPRTLLGLMVGAALAASGALMQGLFRNPLADPGLVGVSSGAGLAAAAVIVLGDRLLAALGLPGPLPFGVLPAGAFLGGLAATAALYGIATRSGRTSVATMLLAGLALGALGGALTGLLVSISDDRQLRDLTFWSLGSLGAPPGPRWRRPPR</sequence>
<dbReference type="PANTHER" id="PTHR30472:SF25">
    <property type="entry name" value="ABC TRANSPORTER PERMEASE PROTEIN MJ0876-RELATED"/>
    <property type="match status" value="1"/>
</dbReference>
<evidence type="ECO:0000256" key="1">
    <source>
        <dbReference type="ARBA" id="ARBA00004651"/>
    </source>
</evidence>
<evidence type="ECO:0000256" key="4">
    <source>
        <dbReference type="ARBA" id="ARBA00022475"/>
    </source>
</evidence>
<reference evidence="9" key="2">
    <citation type="submission" date="2021-08" db="EMBL/GenBank/DDBJ databases">
        <authorList>
            <person name="Tani A."/>
            <person name="Ola A."/>
            <person name="Ogura Y."/>
            <person name="Katsura K."/>
            <person name="Hayashi T."/>
        </authorList>
    </citation>
    <scope>NUCLEOTIDE SEQUENCE</scope>
    <source>
        <strain evidence="9">KCTC 52305</strain>
    </source>
</reference>
<evidence type="ECO:0000313" key="9">
    <source>
        <dbReference type="EMBL" id="GJD49175.1"/>
    </source>
</evidence>
<feature type="transmembrane region" description="Helical" evidence="8">
    <location>
        <begin position="173"/>
        <end position="193"/>
    </location>
</feature>
<reference evidence="9" key="1">
    <citation type="journal article" date="2021" name="Front. Microbiol.">
        <title>Comprehensive Comparative Genomics and Phenotyping of Methylobacterium Species.</title>
        <authorList>
            <person name="Alessa O."/>
            <person name="Ogura Y."/>
            <person name="Fujitani Y."/>
            <person name="Takami H."/>
            <person name="Hayashi T."/>
            <person name="Sahin N."/>
            <person name="Tani A."/>
        </authorList>
    </citation>
    <scope>NUCLEOTIDE SEQUENCE</scope>
    <source>
        <strain evidence="9">KCTC 52305</strain>
    </source>
</reference>
<comment type="caution">
    <text evidence="9">The sequence shown here is derived from an EMBL/GenBank/DDBJ whole genome shotgun (WGS) entry which is preliminary data.</text>
</comment>
<dbReference type="Pfam" id="PF01032">
    <property type="entry name" value="FecCD"/>
    <property type="match status" value="1"/>
</dbReference>
<keyword evidence="3" id="KW-0813">Transport</keyword>
<dbReference type="Proteomes" id="UP001055167">
    <property type="component" value="Unassembled WGS sequence"/>
</dbReference>
<feature type="transmembrane region" description="Helical" evidence="8">
    <location>
        <begin position="109"/>
        <end position="129"/>
    </location>
</feature>
<evidence type="ECO:0000256" key="8">
    <source>
        <dbReference type="SAM" id="Phobius"/>
    </source>
</evidence>
<gene>
    <name evidence="9" type="primary">btuC</name>
    <name evidence="9" type="ORF">OPKNFCMD_1905</name>
</gene>
<comment type="similarity">
    <text evidence="2">Belongs to the binding-protein-dependent transport system permease family. FecCD subfamily.</text>
</comment>
<keyword evidence="7 8" id="KW-0472">Membrane</keyword>
<keyword evidence="4" id="KW-1003">Cell membrane</keyword>
<comment type="subcellular location">
    <subcellularLocation>
        <location evidence="1">Cell membrane</location>
        <topology evidence="1">Multi-pass membrane protein</topology>
    </subcellularLocation>
</comment>
<keyword evidence="10" id="KW-1185">Reference proteome</keyword>
<feature type="transmembrane region" description="Helical" evidence="8">
    <location>
        <begin position="141"/>
        <end position="161"/>
    </location>
</feature>
<dbReference type="Gene3D" id="1.10.3470.10">
    <property type="entry name" value="ABC transporter involved in vitamin B12 uptake, BtuC"/>
    <property type="match status" value="1"/>
</dbReference>
<evidence type="ECO:0000256" key="7">
    <source>
        <dbReference type="ARBA" id="ARBA00023136"/>
    </source>
</evidence>
<dbReference type="SUPFAM" id="SSF81345">
    <property type="entry name" value="ABC transporter involved in vitamin B12 uptake, BtuC"/>
    <property type="match status" value="1"/>
</dbReference>
<feature type="transmembrane region" description="Helical" evidence="8">
    <location>
        <begin position="20"/>
        <end position="43"/>
    </location>
</feature>
<evidence type="ECO:0000256" key="3">
    <source>
        <dbReference type="ARBA" id="ARBA00022448"/>
    </source>
</evidence>
<protein>
    <submittedName>
        <fullName evidence="9">Vitamin B12 import system permease protein BtuC</fullName>
    </submittedName>
</protein>